<dbReference type="GO" id="GO:0005675">
    <property type="term" value="C:transcription factor TFIIH holo complex"/>
    <property type="evidence" value="ECO:0007669"/>
    <property type="project" value="TreeGrafter"/>
</dbReference>
<gene>
    <name evidence="10" type="ORF">DASC09_014020</name>
</gene>
<comment type="caution">
    <text evidence="10">The sequence shown here is derived from an EMBL/GenBank/DDBJ whole genome shotgun (WGS) entry which is preliminary data.</text>
</comment>
<evidence type="ECO:0000256" key="5">
    <source>
        <dbReference type="ARBA" id="ARBA00023015"/>
    </source>
</evidence>
<evidence type="ECO:0000256" key="4">
    <source>
        <dbReference type="ARBA" id="ARBA00022763"/>
    </source>
</evidence>
<keyword evidence="11" id="KW-1185">Reference proteome</keyword>
<evidence type="ECO:0000313" key="10">
    <source>
        <dbReference type="EMBL" id="GMM34077.1"/>
    </source>
</evidence>
<evidence type="ECO:0000256" key="2">
    <source>
        <dbReference type="ARBA" id="ARBA00007470"/>
    </source>
</evidence>
<dbReference type="GO" id="GO:0000439">
    <property type="term" value="C:transcription factor TFIIH core complex"/>
    <property type="evidence" value="ECO:0007669"/>
    <property type="project" value="UniProtKB-UniRule"/>
</dbReference>
<dbReference type="InterPro" id="IPR009400">
    <property type="entry name" value="TFIIH_TTDA/Tfb5"/>
</dbReference>
<dbReference type="Pfam" id="PF06331">
    <property type="entry name" value="Tfb5"/>
    <property type="match status" value="1"/>
</dbReference>
<evidence type="ECO:0000256" key="1">
    <source>
        <dbReference type="ARBA" id="ARBA00004123"/>
    </source>
</evidence>
<comment type="subcellular location">
    <subcellularLocation>
        <location evidence="1 9">Nucleus</location>
    </subcellularLocation>
</comment>
<dbReference type="Gene3D" id="3.30.70.1220">
    <property type="entry name" value="TFB5-like"/>
    <property type="match status" value="1"/>
</dbReference>
<comment type="similarity">
    <text evidence="2 9">Belongs to the TFB5 family.</text>
</comment>
<accession>A0AAV5QH11</accession>
<keyword evidence="6 9" id="KW-0804">Transcription</keyword>
<organism evidence="10 11">
    <name type="scientific">Saccharomycopsis crataegensis</name>
    <dbReference type="NCBI Taxonomy" id="43959"/>
    <lineage>
        <taxon>Eukaryota</taxon>
        <taxon>Fungi</taxon>
        <taxon>Dikarya</taxon>
        <taxon>Ascomycota</taxon>
        <taxon>Saccharomycotina</taxon>
        <taxon>Saccharomycetes</taxon>
        <taxon>Saccharomycopsidaceae</taxon>
        <taxon>Saccharomycopsis</taxon>
    </lineage>
</organism>
<keyword evidence="4 9" id="KW-0227">DNA damage</keyword>
<reference evidence="10 11" key="1">
    <citation type="journal article" date="2023" name="Elife">
        <title>Identification of key yeast species and microbe-microbe interactions impacting larval growth of Drosophila in the wild.</title>
        <authorList>
            <person name="Mure A."/>
            <person name="Sugiura Y."/>
            <person name="Maeda R."/>
            <person name="Honda K."/>
            <person name="Sakurai N."/>
            <person name="Takahashi Y."/>
            <person name="Watada M."/>
            <person name="Katoh T."/>
            <person name="Gotoh A."/>
            <person name="Gotoh Y."/>
            <person name="Taniguchi I."/>
            <person name="Nakamura K."/>
            <person name="Hayashi T."/>
            <person name="Katayama T."/>
            <person name="Uemura T."/>
            <person name="Hattori Y."/>
        </authorList>
    </citation>
    <scope>NUCLEOTIDE SEQUENCE [LARGE SCALE GENOMIC DNA]</scope>
    <source>
        <strain evidence="10 11">SC-9</strain>
    </source>
</reference>
<dbReference type="GO" id="GO:0006294">
    <property type="term" value="P:nucleotide-excision repair, preincision complex assembly"/>
    <property type="evidence" value="ECO:0007669"/>
    <property type="project" value="TreeGrafter"/>
</dbReference>
<dbReference type="InterPro" id="IPR035935">
    <property type="entry name" value="TFB5-like_sf"/>
</dbReference>
<proteinExistence type="inferred from homology"/>
<evidence type="ECO:0000313" key="11">
    <source>
        <dbReference type="Proteomes" id="UP001360560"/>
    </source>
</evidence>
<dbReference type="EMBL" id="BTFZ01000002">
    <property type="protein sequence ID" value="GMM34077.1"/>
    <property type="molecule type" value="Genomic_DNA"/>
</dbReference>
<sequence length="75" mass="8514">MVRAIKGSLIKCDPSIKALIVDIDSKRHDIIIEELDDTNLLVSTDKIQFIKAELERILSKNAYNAMEAEEAEKQK</sequence>
<evidence type="ECO:0000256" key="3">
    <source>
        <dbReference type="ARBA" id="ARBA00021274"/>
    </source>
</evidence>
<dbReference type="GO" id="GO:0006367">
    <property type="term" value="P:transcription initiation at RNA polymerase II promoter"/>
    <property type="evidence" value="ECO:0007669"/>
    <property type="project" value="UniProtKB-UniRule"/>
</dbReference>
<dbReference type="Proteomes" id="UP001360560">
    <property type="component" value="Unassembled WGS sequence"/>
</dbReference>
<name>A0AAV5QH11_9ASCO</name>
<dbReference type="GeneID" id="90072056"/>
<keyword evidence="8 9" id="KW-0539">Nucleus</keyword>
<evidence type="ECO:0000256" key="8">
    <source>
        <dbReference type="ARBA" id="ARBA00023242"/>
    </source>
</evidence>
<dbReference type="AlphaFoldDB" id="A0AAV5QH11"/>
<dbReference type="SUPFAM" id="SSF142897">
    <property type="entry name" value="TFB5-like"/>
    <property type="match status" value="1"/>
</dbReference>
<keyword evidence="7 9" id="KW-0234">DNA repair</keyword>
<dbReference type="FunFam" id="3.30.70.1220:FF:000002">
    <property type="entry name" value="RNA polymerase II transcription factor B subunit 5"/>
    <property type="match status" value="1"/>
</dbReference>
<dbReference type="PANTHER" id="PTHR28580">
    <property type="entry name" value="GENERAL TRANSCRIPTION FACTOR IIH SUBUNIT 5"/>
    <property type="match status" value="1"/>
</dbReference>
<dbReference type="PANTHER" id="PTHR28580:SF1">
    <property type="entry name" value="GENERAL TRANSCRIPTION FACTOR IIH SUBUNIT 5"/>
    <property type="match status" value="1"/>
</dbReference>
<evidence type="ECO:0000256" key="9">
    <source>
        <dbReference type="RuleBase" id="RU368032"/>
    </source>
</evidence>
<comment type="function">
    <text evidence="9">In NER, TFIIH acts by opening DNA around the lesion to allow the excision of the damaged oligonucleotide and its replacement by a new DNA fragment. In transcription, TFIIH has an essential role in transcription initiation. When the pre-initiation complex (PIC) has been established, TFIIH is required for promoter opening and promoter escape.</text>
</comment>
<dbReference type="SMART" id="SM01395">
    <property type="entry name" value="Tbf5"/>
    <property type="match status" value="1"/>
</dbReference>
<protein>
    <recommendedName>
        <fullName evidence="3 9">General transcription and DNA repair factor IIH subunit TFB5</fullName>
    </recommendedName>
</protein>
<comment type="subunit">
    <text evidence="9">Component of the 7-subunit TFIIH core complex.</text>
</comment>
<dbReference type="RefSeq" id="XP_064851077.1">
    <property type="nucleotide sequence ID" value="XM_064995005.1"/>
</dbReference>
<evidence type="ECO:0000256" key="6">
    <source>
        <dbReference type="ARBA" id="ARBA00023163"/>
    </source>
</evidence>
<evidence type="ECO:0000256" key="7">
    <source>
        <dbReference type="ARBA" id="ARBA00023204"/>
    </source>
</evidence>
<keyword evidence="5 9" id="KW-0805">Transcription regulation</keyword>